<gene>
    <name evidence="1" type="ORF">DIS24_g1333</name>
</gene>
<dbReference type="Proteomes" id="UP001175001">
    <property type="component" value="Unassembled WGS sequence"/>
</dbReference>
<sequence length="181" mass="20621">MAVYDLGNVAEAPEGSQVYSTRSLYHYSSTFWALNYDATVNSVNYGHFADWNHVGFDHGDRTINWVGFAGEQRRLGLQREQPWVHTLLPENHQPYEFSMDGRYGGLSGELSVLIALIAFSIRPEWLFHGLSNCMRQGQWGGHQHRHGRIDGRGMVVKVYTMPGMSTAQELREFEATRIFPA</sequence>
<keyword evidence="2" id="KW-1185">Reference proteome</keyword>
<proteinExistence type="predicted"/>
<comment type="caution">
    <text evidence="1">The sequence shown here is derived from an EMBL/GenBank/DDBJ whole genome shotgun (WGS) entry which is preliminary data.</text>
</comment>
<evidence type="ECO:0000313" key="1">
    <source>
        <dbReference type="EMBL" id="KAK0663088.1"/>
    </source>
</evidence>
<dbReference type="AlphaFoldDB" id="A0AA39Z2T1"/>
<accession>A0AA39Z2T1</accession>
<dbReference type="EMBL" id="JAUJDW010000004">
    <property type="protein sequence ID" value="KAK0663088.1"/>
    <property type="molecule type" value="Genomic_DNA"/>
</dbReference>
<organism evidence="1 2">
    <name type="scientific">Lasiodiplodia hormozganensis</name>
    <dbReference type="NCBI Taxonomy" id="869390"/>
    <lineage>
        <taxon>Eukaryota</taxon>
        <taxon>Fungi</taxon>
        <taxon>Dikarya</taxon>
        <taxon>Ascomycota</taxon>
        <taxon>Pezizomycotina</taxon>
        <taxon>Dothideomycetes</taxon>
        <taxon>Dothideomycetes incertae sedis</taxon>
        <taxon>Botryosphaeriales</taxon>
        <taxon>Botryosphaeriaceae</taxon>
        <taxon>Lasiodiplodia</taxon>
    </lineage>
</organism>
<name>A0AA39Z2T1_9PEZI</name>
<reference evidence="1" key="1">
    <citation type="submission" date="2023-06" db="EMBL/GenBank/DDBJ databases">
        <title>Multi-omics analyses reveal the molecular pathogenesis toolkit of Lasiodiplodia hormozganensis, a cross-kingdom pathogen.</title>
        <authorList>
            <person name="Felix C."/>
            <person name="Meneses R."/>
            <person name="Goncalves M.F.M."/>
            <person name="Tilleman L."/>
            <person name="Duarte A.S."/>
            <person name="Jorrin-Novo J.V."/>
            <person name="Van De Peer Y."/>
            <person name="Deforce D."/>
            <person name="Van Nieuwerburgh F."/>
            <person name="Esteves A.C."/>
            <person name="Alves A."/>
        </authorList>
    </citation>
    <scope>NUCLEOTIDE SEQUENCE</scope>
    <source>
        <strain evidence="1">CBS 339.90</strain>
    </source>
</reference>
<evidence type="ECO:0000313" key="2">
    <source>
        <dbReference type="Proteomes" id="UP001175001"/>
    </source>
</evidence>
<protein>
    <submittedName>
        <fullName evidence="1">Uncharacterized protein</fullName>
    </submittedName>
</protein>